<evidence type="ECO:0000256" key="1">
    <source>
        <dbReference type="ARBA" id="ARBA00022741"/>
    </source>
</evidence>
<feature type="compositionally biased region" description="Low complexity" evidence="3">
    <location>
        <begin position="37"/>
        <end position="48"/>
    </location>
</feature>
<dbReference type="OrthoDB" id="39734at2759"/>
<evidence type="ECO:0000259" key="4">
    <source>
        <dbReference type="Pfam" id="PF00004"/>
    </source>
</evidence>
<dbReference type="PANTHER" id="PTHR23074">
    <property type="entry name" value="AAA DOMAIN-CONTAINING"/>
    <property type="match status" value="1"/>
</dbReference>
<keyword evidence="7" id="KW-1185">Reference proteome</keyword>
<sequence>MEAFSARAAAADAVSDQAPGSSPRERKMADTARLDQAAAAAAAAASASTPTRGGPGQVTPVSTPAGPSTITASAAAAAAAASAKTTLGHLSVLYKSRNLAKTQAAVAAKMAENAETCQWVLQPDCPSAVIACAAKALQTYNTSAQLASDQAAAAAAAAAAAMSALPPADTAMLGATVEEINQAAAAAEASAAAVRGIVFAVREELSVRLPAEVAAAGLQSPQGCDGEVEAGTEGATGGEGGQEPPSAEEDPSAEAAGEAAEQLLRLCLDSAPAVASETDVSELEEAEGAWEWGWQVKAETETKTEAESVGNGEAGWDDGGGYDLLEEGQAPTTARFEMNDPRGFNPYDDSEEQDGAQYEQQDGAQSEEQDGALYEQQDGAQSEEQDEAQSEEQDGAQSEEQDGAQSEEQDGAQYEEQDGAQDEEQDGAQSEEQYGGQDDDLAQVAERCLVDLDVNDKWDDIVGLEEVKGVLDKAIVLTTIMPEASTSPRKPAKTMLARAAASESSCTLITVSPTTLASCQGDIERVVRLLPKLARTMAPAIIFIDEADSLCSQGDTANADEPSWPIQAELLKQVAGVLGGDQDEDEDAGGGEAGPSVPKHVLVATNRPWDVDLALWRCMDKRVYIPLPGHAQRVQLLSMCLKEVELAPDLDLERVAARIEGYSGDDVTKEPMTSDDFAQATRKVKPSVSEEHIRHHEEWMAEFGSA</sequence>
<dbReference type="InterPro" id="IPR015415">
    <property type="entry name" value="Spast_Vps4_C"/>
</dbReference>
<dbReference type="Gene3D" id="1.10.8.60">
    <property type="match status" value="1"/>
</dbReference>
<feature type="region of interest" description="Disordered" evidence="3">
    <location>
        <begin position="1"/>
        <end position="65"/>
    </location>
</feature>
<dbReference type="InterPro" id="IPR003959">
    <property type="entry name" value="ATPase_AAA_core"/>
</dbReference>
<dbReference type="EMBL" id="JAEHOE010000008">
    <property type="protein sequence ID" value="KAG2499076.1"/>
    <property type="molecule type" value="Genomic_DNA"/>
</dbReference>
<feature type="region of interest" description="Disordered" evidence="3">
    <location>
        <begin position="218"/>
        <end position="258"/>
    </location>
</feature>
<dbReference type="InterPro" id="IPR027417">
    <property type="entry name" value="P-loop_NTPase"/>
</dbReference>
<reference evidence="6" key="1">
    <citation type="journal article" date="2020" name="bioRxiv">
        <title>Comparative genomics of Chlamydomonas.</title>
        <authorList>
            <person name="Craig R.J."/>
            <person name="Hasan A.R."/>
            <person name="Ness R.W."/>
            <person name="Keightley P.D."/>
        </authorList>
    </citation>
    <scope>NUCLEOTIDE SEQUENCE</scope>
    <source>
        <strain evidence="6">CCAP 11/70</strain>
    </source>
</reference>
<feature type="domain" description="ATPase AAA-type core" evidence="4">
    <location>
        <begin position="493"/>
        <end position="627"/>
    </location>
</feature>
<keyword evidence="2" id="KW-0067">ATP-binding</keyword>
<feature type="compositionally biased region" description="Acidic residues" evidence="3">
    <location>
        <begin position="381"/>
        <end position="426"/>
    </location>
</feature>
<evidence type="ECO:0000313" key="6">
    <source>
        <dbReference type="EMBL" id="KAG2499076.1"/>
    </source>
</evidence>
<evidence type="ECO:0000259" key="5">
    <source>
        <dbReference type="Pfam" id="PF09336"/>
    </source>
</evidence>
<name>A0A836C3G5_9CHLO</name>
<dbReference type="Pfam" id="PF09336">
    <property type="entry name" value="Vps4_C"/>
    <property type="match status" value="1"/>
</dbReference>
<feature type="region of interest" description="Disordered" evidence="3">
    <location>
        <begin position="300"/>
        <end position="438"/>
    </location>
</feature>
<accession>A0A836C3G5</accession>
<evidence type="ECO:0000313" key="7">
    <source>
        <dbReference type="Proteomes" id="UP000612055"/>
    </source>
</evidence>
<dbReference type="GO" id="GO:0015630">
    <property type="term" value="C:microtubule cytoskeleton"/>
    <property type="evidence" value="ECO:0007669"/>
    <property type="project" value="TreeGrafter"/>
</dbReference>
<dbReference type="AlphaFoldDB" id="A0A836C3G5"/>
<dbReference type="Pfam" id="PF00004">
    <property type="entry name" value="AAA"/>
    <property type="match status" value="1"/>
</dbReference>
<dbReference type="GO" id="GO:0051013">
    <property type="term" value="P:microtubule severing"/>
    <property type="evidence" value="ECO:0007669"/>
    <property type="project" value="TreeGrafter"/>
</dbReference>
<dbReference type="InterPro" id="IPR050304">
    <property type="entry name" value="MT-severing_AAA_ATPase"/>
</dbReference>
<dbReference type="Proteomes" id="UP000612055">
    <property type="component" value="Unassembled WGS sequence"/>
</dbReference>
<dbReference type="GO" id="GO:0016887">
    <property type="term" value="F:ATP hydrolysis activity"/>
    <property type="evidence" value="ECO:0007669"/>
    <property type="project" value="InterPro"/>
</dbReference>
<evidence type="ECO:0000256" key="2">
    <source>
        <dbReference type="ARBA" id="ARBA00022840"/>
    </source>
</evidence>
<feature type="domain" description="Spastin/Vps4 C-terminal" evidence="5">
    <location>
        <begin position="664"/>
        <end position="704"/>
    </location>
</feature>
<gene>
    <name evidence="6" type="ORF">HYH03_003259</name>
</gene>
<dbReference type="SUPFAM" id="SSF52540">
    <property type="entry name" value="P-loop containing nucleoside triphosphate hydrolases"/>
    <property type="match status" value="1"/>
</dbReference>
<comment type="caution">
    <text evidence="6">The sequence shown here is derived from an EMBL/GenBank/DDBJ whole genome shotgun (WGS) entry which is preliminary data.</text>
</comment>
<dbReference type="GO" id="GO:0005524">
    <property type="term" value="F:ATP binding"/>
    <property type="evidence" value="ECO:0007669"/>
    <property type="project" value="UniProtKB-KW"/>
</dbReference>
<organism evidence="6 7">
    <name type="scientific">Edaphochlamys debaryana</name>
    <dbReference type="NCBI Taxonomy" id="47281"/>
    <lineage>
        <taxon>Eukaryota</taxon>
        <taxon>Viridiplantae</taxon>
        <taxon>Chlorophyta</taxon>
        <taxon>core chlorophytes</taxon>
        <taxon>Chlorophyceae</taxon>
        <taxon>CS clade</taxon>
        <taxon>Chlamydomonadales</taxon>
        <taxon>Chlamydomonadales incertae sedis</taxon>
        <taxon>Edaphochlamys</taxon>
    </lineage>
</organism>
<protein>
    <submittedName>
        <fullName evidence="6">Uncharacterized protein</fullName>
    </submittedName>
</protein>
<dbReference type="Gene3D" id="3.40.50.300">
    <property type="entry name" value="P-loop containing nucleotide triphosphate hydrolases"/>
    <property type="match status" value="1"/>
</dbReference>
<proteinExistence type="predicted"/>
<keyword evidence="1" id="KW-0547">Nucleotide-binding</keyword>
<dbReference type="PANTHER" id="PTHR23074:SF19">
    <property type="entry name" value="KATANIN P60 ATPASE-CONTAINING SUBUNIT A1"/>
    <property type="match status" value="1"/>
</dbReference>
<feature type="compositionally biased region" description="Low complexity" evidence="3">
    <location>
        <begin position="1"/>
        <end position="18"/>
    </location>
</feature>
<feature type="compositionally biased region" description="Basic and acidic residues" evidence="3">
    <location>
        <begin position="23"/>
        <end position="33"/>
    </location>
</feature>
<evidence type="ECO:0000256" key="3">
    <source>
        <dbReference type="SAM" id="MobiDB-lite"/>
    </source>
</evidence>